<dbReference type="SMART" id="SM00028">
    <property type="entry name" value="TPR"/>
    <property type="match status" value="3"/>
</dbReference>
<name>A0A4R3NDH7_9BACI</name>
<dbReference type="SUPFAM" id="SSF144091">
    <property type="entry name" value="Rhomboid-like"/>
    <property type="match status" value="1"/>
</dbReference>
<dbReference type="InterPro" id="IPR050925">
    <property type="entry name" value="Rhomboid_protease_S54"/>
</dbReference>
<dbReference type="InterPro" id="IPR019734">
    <property type="entry name" value="TPR_rpt"/>
</dbReference>
<evidence type="ECO:0000256" key="4">
    <source>
        <dbReference type="ARBA" id="ARBA00022801"/>
    </source>
</evidence>
<feature type="transmembrane region" description="Helical" evidence="8">
    <location>
        <begin position="185"/>
        <end position="201"/>
    </location>
</feature>
<feature type="transmembrane region" description="Helical" evidence="8">
    <location>
        <begin position="323"/>
        <end position="341"/>
    </location>
</feature>
<keyword evidence="6 8" id="KW-0472">Membrane</keyword>
<organism evidence="10 11">
    <name type="scientific">Melghiribacillus thermohalophilus</name>
    <dbReference type="NCBI Taxonomy" id="1324956"/>
    <lineage>
        <taxon>Bacteria</taxon>
        <taxon>Bacillati</taxon>
        <taxon>Bacillota</taxon>
        <taxon>Bacilli</taxon>
        <taxon>Bacillales</taxon>
        <taxon>Bacillaceae</taxon>
        <taxon>Melghiribacillus</taxon>
    </lineage>
</organism>
<sequence length="519" mass="60019">MVIHEQYYFWKLAADLMIHHDFHLIQVDEKNREIWLEKGYGRKTHIIRLYHHTFDWANHLKRDIAFVIERMKRIKQMLVGRDITVQNVYIAAFPPVDHWEDLKGNIQVKDQKNFLIQTYYLDGEARQEEMNRLYQNLGLDVPVIQVPQEDMEIERQVHDLKQQMMFKHEQFKKETSSIFNYGKPNVTYLLLTVNIFIFFLLETSGGSTNTLNLINWGAKYNPYILEGEWWRILSSMFLHIGLLHIMMNMFALYYLGNAVERMYGSVKFFMIYFLAGIIGGVASFATNDSVAAGASGAIFGLFGALLFFGLMNKRVFFRTMGKNILFIIGLNIILGFSVPQIDNGAHLGGLVGGFIASAMVQLPKQKAPLVQGSSLVIYLGLLGLLIYFGFSQTFVHHDSRIHLMIASDYIEAEQYDDAILITTYALKRESFENAYFYYVRSLAYMNENKRNLAIEDLNEAVQIRPSFHEAHYELAGLHQKEGDINLALRHAEEAVTLDPDNSMYQKLKNELLKLRDSLQ</sequence>
<dbReference type="Gene3D" id="1.25.40.10">
    <property type="entry name" value="Tetratricopeptide repeat domain"/>
    <property type="match status" value="1"/>
</dbReference>
<comment type="caution">
    <text evidence="10">The sequence shown here is derived from an EMBL/GenBank/DDBJ whole genome shotgun (WGS) entry which is preliminary data.</text>
</comment>
<dbReference type="InterPro" id="IPR011990">
    <property type="entry name" value="TPR-like_helical_dom_sf"/>
</dbReference>
<feature type="transmembrane region" description="Helical" evidence="8">
    <location>
        <begin position="236"/>
        <end position="256"/>
    </location>
</feature>
<evidence type="ECO:0000313" key="11">
    <source>
        <dbReference type="Proteomes" id="UP000294650"/>
    </source>
</evidence>
<dbReference type="PANTHER" id="PTHR43731:SF14">
    <property type="entry name" value="PRESENILIN-ASSOCIATED RHOMBOID-LIKE PROTEIN, MITOCHONDRIAL"/>
    <property type="match status" value="1"/>
</dbReference>
<evidence type="ECO:0000256" key="6">
    <source>
        <dbReference type="ARBA" id="ARBA00023136"/>
    </source>
</evidence>
<evidence type="ECO:0000256" key="1">
    <source>
        <dbReference type="ARBA" id="ARBA00004141"/>
    </source>
</evidence>
<accession>A0A4R3NDH7</accession>
<evidence type="ECO:0000256" key="7">
    <source>
        <dbReference type="PROSITE-ProRule" id="PRU00339"/>
    </source>
</evidence>
<feature type="transmembrane region" description="Helical" evidence="8">
    <location>
        <begin position="291"/>
        <end position="311"/>
    </location>
</feature>
<keyword evidence="5 8" id="KW-1133">Transmembrane helix</keyword>
<keyword evidence="3 8" id="KW-0812">Transmembrane</keyword>
<feature type="transmembrane region" description="Helical" evidence="8">
    <location>
        <begin position="268"/>
        <end position="285"/>
    </location>
</feature>
<keyword evidence="4" id="KW-0378">Hydrolase</keyword>
<dbReference type="RefSeq" id="WP_132370440.1">
    <property type="nucleotide sequence ID" value="NZ_SMAN01000001.1"/>
</dbReference>
<feature type="repeat" description="TPR" evidence="7">
    <location>
        <begin position="468"/>
        <end position="501"/>
    </location>
</feature>
<evidence type="ECO:0000256" key="8">
    <source>
        <dbReference type="SAM" id="Phobius"/>
    </source>
</evidence>
<dbReference type="Pfam" id="PF13181">
    <property type="entry name" value="TPR_8"/>
    <property type="match status" value="2"/>
</dbReference>
<dbReference type="InterPro" id="IPR022764">
    <property type="entry name" value="Peptidase_S54_rhomboid_dom"/>
</dbReference>
<comment type="subcellular location">
    <subcellularLocation>
        <location evidence="1">Membrane</location>
        <topology evidence="1">Multi-pass membrane protein</topology>
    </subcellularLocation>
</comment>
<gene>
    <name evidence="10" type="ORF">EDD68_101330</name>
</gene>
<feature type="repeat" description="TPR" evidence="7">
    <location>
        <begin position="434"/>
        <end position="467"/>
    </location>
</feature>
<keyword evidence="11" id="KW-1185">Reference proteome</keyword>
<evidence type="ECO:0000259" key="9">
    <source>
        <dbReference type="Pfam" id="PF01694"/>
    </source>
</evidence>
<dbReference type="GO" id="GO:0016020">
    <property type="term" value="C:membrane"/>
    <property type="evidence" value="ECO:0007669"/>
    <property type="project" value="UniProtKB-SubCell"/>
</dbReference>
<dbReference type="Proteomes" id="UP000294650">
    <property type="component" value="Unassembled WGS sequence"/>
</dbReference>
<dbReference type="AlphaFoldDB" id="A0A4R3NDH7"/>
<dbReference type="PROSITE" id="PS50005">
    <property type="entry name" value="TPR"/>
    <property type="match status" value="2"/>
</dbReference>
<reference evidence="10 11" key="1">
    <citation type="submission" date="2019-03" db="EMBL/GenBank/DDBJ databases">
        <title>Genomic Encyclopedia of Type Strains, Phase IV (KMG-IV): sequencing the most valuable type-strain genomes for metagenomic binning, comparative biology and taxonomic classification.</title>
        <authorList>
            <person name="Goeker M."/>
        </authorList>
    </citation>
    <scope>NUCLEOTIDE SEQUENCE [LARGE SCALE GENOMIC DNA]</scope>
    <source>
        <strain evidence="10 11">DSM 25894</strain>
    </source>
</reference>
<evidence type="ECO:0000313" key="10">
    <source>
        <dbReference type="EMBL" id="TCT26970.1"/>
    </source>
</evidence>
<evidence type="ECO:0000256" key="3">
    <source>
        <dbReference type="ARBA" id="ARBA00022692"/>
    </source>
</evidence>
<proteinExistence type="inferred from homology"/>
<feature type="domain" description="Peptidase S54 rhomboid" evidence="9">
    <location>
        <begin position="227"/>
        <end position="360"/>
    </location>
</feature>
<feature type="transmembrane region" description="Helical" evidence="8">
    <location>
        <begin position="375"/>
        <end position="395"/>
    </location>
</feature>
<evidence type="ECO:0000256" key="2">
    <source>
        <dbReference type="ARBA" id="ARBA00009045"/>
    </source>
</evidence>
<dbReference type="InterPro" id="IPR035952">
    <property type="entry name" value="Rhomboid-like_sf"/>
</dbReference>
<dbReference type="SUPFAM" id="SSF48452">
    <property type="entry name" value="TPR-like"/>
    <property type="match status" value="1"/>
</dbReference>
<protein>
    <submittedName>
        <fullName evidence="10">Rhomboid family peptidase</fullName>
    </submittedName>
</protein>
<dbReference type="EMBL" id="SMAN01000001">
    <property type="protein sequence ID" value="TCT26970.1"/>
    <property type="molecule type" value="Genomic_DNA"/>
</dbReference>
<comment type="similarity">
    <text evidence="2">Belongs to the peptidase S54 family.</text>
</comment>
<evidence type="ECO:0000256" key="5">
    <source>
        <dbReference type="ARBA" id="ARBA00022989"/>
    </source>
</evidence>
<dbReference type="GO" id="GO:0004252">
    <property type="term" value="F:serine-type endopeptidase activity"/>
    <property type="evidence" value="ECO:0007669"/>
    <property type="project" value="InterPro"/>
</dbReference>
<dbReference type="OrthoDB" id="9813074at2"/>
<dbReference type="Gene3D" id="1.20.1540.10">
    <property type="entry name" value="Rhomboid-like"/>
    <property type="match status" value="1"/>
</dbReference>
<dbReference type="Pfam" id="PF01694">
    <property type="entry name" value="Rhomboid"/>
    <property type="match status" value="1"/>
</dbReference>
<keyword evidence="7" id="KW-0802">TPR repeat</keyword>
<dbReference type="PANTHER" id="PTHR43731">
    <property type="entry name" value="RHOMBOID PROTEASE"/>
    <property type="match status" value="1"/>
</dbReference>